<dbReference type="NCBIfam" id="NF007471">
    <property type="entry name" value="PRK10053.1"/>
    <property type="match status" value="1"/>
</dbReference>
<sequence>MKKIVLSACLAALFSMSAFADEAPGLKADKAPPPPHKMDDGYRGIEDARSMNVKQAKSLHDGASVSLRGNLLKKEGNDLYQFRDKTGHIQVQIPMAVFEGKSFSPDDLVGISGSLDKKQKPVRVKVTHFQVE</sequence>
<dbReference type="Proteomes" id="UP000187148">
    <property type="component" value="Chromosome"/>
</dbReference>
<dbReference type="RefSeq" id="WP_076769361.1">
    <property type="nucleotide sequence ID" value="NZ_CP019445.1"/>
</dbReference>
<dbReference type="GeneID" id="77481766"/>
<dbReference type="Gene3D" id="2.40.50.200">
    <property type="entry name" value="Bacterial OB-fold"/>
    <property type="match status" value="1"/>
</dbReference>
<evidence type="ECO:0000256" key="2">
    <source>
        <dbReference type="SAM" id="SignalP"/>
    </source>
</evidence>
<feature type="chain" id="PRO_5032818830" evidence="2">
    <location>
        <begin position="21"/>
        <end position="132"/>
    </location>
</feature>
<gene>
    <name evidence="3" type="ORF">BWI95_08960</name>
</gene>
<reference evidence="3 4" key="1">
    <citation type="submission" date="2017-01" db="EMBL/GenBank/DDBJ databases">
        <authorList>
            <person name="Cao J.-M."/>
        </authorList>
    </citation>
    <scope>NUCLEOTIDE SEQUENCE [LARGE SCALE GENOMIC DNA]</scope>
    <source>
        <strain evidence="3 4">888-76</strain>
    </source>
</reference>
<dbReference type="KEGG" id="kco:BWI95_08960"/>
<dbReference type="InterPro" id="IPR036700">
    <property type="entry name" value="BOBF_sf"/>
</dbReference>
<protein>
    <submittedName>
        <fullName evidence="3">TIGR00156 family protein</fullName>
    </submittedName>
</protein>
<keyword evidence="1 2" id="KW-0732">Signal</keyword>
<evidence type="ECO:0000313" key="3">
    <source>
        <dbReference type="EMBL" id="APZ05175.1"/>
    </source>
</evidence>
<evidence type="ECO:0000313" key="4">
    <source>
        <dbReference type="Proteomes" id="UP000187148"/>
    </source>
</evidence>
<dbReference type="NCBIfam" id="NF033674">
    <property type="entry name" value="stress_OB_fold"/>
    <property type="match status" value="1"/>
</dbReference>
<keyword evidence="4" id="KW-1185">Reference proteome</keyword>
<dbReference type="PANTHER" id="PTHR36571:SF2">
    <property type="entry name" value="PERIPLASMIC PROTEIN"/>
    <property type="match status" value="1"/>
</dbReference>
<dbReference type="SUPFAM" id="SSF101756">
    <property type="entry name" value="Hypothetical protein YgiW"/>
    <property type="match status" value="1"/>
</dbReference>
<feature type="signal peptide" evidence="2">
    <location>
        <begin position="1"/>
        <end position="20"/>
    </location>
</feature>
<dbReference type="EMBL" id="CP019445">
    <property type="protein sequence ID" value="APZ05175.1"/>
    <property type="molecule type" value="Genomic_DNA"/>
</dbReference>
<proteinExistence type="predicted"/>
<evidence type="ECO:0000256" key="1">
    <source>
        <dbReference type="ARBA" id="ARBA00022729"/>
    </source>
</evidence>
<accession>A0A807LIA8</accession>
<dbReference type="NCBIfam" id="TIGR00156">
    <property type="entry name" value="YgiW/YdeI family stress tolerance OB fold protein"/>
    <property type="match status" value="1"/>
</dbReference>
<dbReference type="InterPro" id="IPR005220">
    <property type="entry name" value="CarO-like"/>
</dbReference>
<dbReference type="Pfam" id="PF04076">
    <property type="entry name" value="BOF"/>
    <property type="match status" value="1"/>
</dbReference>
<organism evidence="3 4">
    <name type="scientific">Kosakonia cowanii JCM 10956 = DSM 18146</name>
    <dbReference type="NCBI Taxonomy" id="1300165"/>
    <lineage>
        <taxon>Bacteria</taxon>
        <taxon>Pseudomonadati</taxon>
        <taxon>Pseudomonadota</taxon>
        <taxon>Gammaproteobacteria</taxon>
        <taxon>Enterobacterales</taxon>
        <taxon>Enterobacteriaceae</taxon>
        <taxon>Kosakonia</taxon>
    </lineage>
</organism>
<dbReference type="AlphaFoldDB" id="A0A807LIA8"/>
<dbReference type="PANTHER" id="PTHR36571">
    <property type="entry name" value="PROTEIN YGIW"/>
    <property type="match status" value="1"/>
</dbReference>
<name>A0A807LIA8_9ENTR</name>
<dbReference type="InterPro" id="IPR016052">
    <property type="entry name" value="YgiW/YdeI"/>
</dbReference>